<dbReference type="Pfam" id="PF23247">
    <property type="entry name" value="LRR_RPS2"/>
    <property type="match status" value="1"/>
</dbReference>
<proteinExistence type="predicted"/>
<gene>
    <name evidence="2" type="ORF">URODEC1_LOCUS69553</name>
</gene>
<dbReference type="SUPFAM" id="SSF52058">
    <property type="entry name" value="L domain-like"/>
    <property type="match status" value="1"/>
</dbReference>
<dbReference type="Gene3D" id="3.80.10.10">
    <property type="entry name" value="Ribonuclease Inhibitor"/>
    <property type="match status" value="2"/>
</dbReference>
<evidence type="ECO:0000313" key="3">
    <source>
        <dbReference type="Proteomes" id="UP001497457"/>
    </source>
</evidence>
<keyword evidence="3" id="KW-1185">Reference proteome</keyword>
<reference evidence="3" key="1">
    <citation type="submission" date="2024-06" db="EMBL/GenBank/DDBJ databases">
        <authorList>
            <person name="Ryan C."/>
        </authorList>
    </citation>
    <scope>NUCLEOTIDE SEQUENCE [LARGE SCALE GENOMIC DNA]</scope>
</reference>
<name>A0ABC9BX72_9POAL</name>
<dbReference type="PANTHER" id="PTHR33463">
    <property type="entry name" value="NB-ARC DOMAIN-CONTAINING PROTEIN-RELATED"/>
    <property type="match status" value="1"/>
</dbReference>
<dbReference type="InterPro" id="IPR032675">
    <property type="entry name" value="LRR_dom_sf"/>
</dbReference>
<accession>A0ABC9BX72</accession>
<evidence type="ECO:0000259" key="1">
    <source>
        <dbReference type="Pfam" id="PF23247"/>
    </source>
</evidence>
<reference evidence="2 3" key="2">
    <citation type="submission" date="2024-10" db="EMBL/GenBank/DDBJ databases">
        <authorList>
            <person name="Ryan C."/>
        </authorList>
    </citation>
    <scope>NUCLEOTIDE SEQUENCE [LARGE SCALE GENOMIC DNA]</scope>
</reference>
<sequence length="1072" mass="122602">MTSTSFLHFQGLRSRDIDGVIGEVLDLVQRNVDECIFYFDGWDGYGATALLSYMARILPTMKDPRPGLCFGRIIYLDCSMWESKRAMQRKLAEELKLDRKTIAMFDEQDEDDNFYGVDRASRDVIRNVAAEIDRTMRKTRFMVIFINGSGDDVILSRFGIPEYHDHVIIWTFRRCRMLDSGHVRHTDIALHSLWSLSDLTSPQLSALLHEEAVALTCLQDIDPAMVIDCFFYRSFLNRSHGINITYKFLRREHYPSSYWTCSGVIQRDRARKISNALLPKIGTHDDGDIILHYLSSKTSCPYLIVEDDELLDAYEKRPYRWIAIKLEKNNTISKNYKVQEDLQTTLAMASSIILGSIWSRIIEVFLPNHLFKQCNNLCMLILSSCSFSFVSPPFFHCQTLRYLVLAWCTDDGTTQLEGENRIAKWACLQSLLVLDLYFTEWSEILTEEKIDLMTNLTELNIEGGWCWQYISKIEQRLPNLIKLRIIKPAYRLQAETLTDISNSMIDKTKMEVLDLSGNKRMKNLPVSLFNAGRLQELVLDGCVGLEEVQLANSSLKSFSFTNRYLGDRRPEAITSKISLKGCIQLEKLMLHGQSWIAEKDLSGCAIKVLDLGAMGLIRLKRIFLLGCENLCVIKQGPRDLELVYIDTRPGSWSVVQPYLAQACVPPRMQIHAIIVDARLVRSLCNLIHGQSFSYFSINITSSTACSWALQPEATRKELTESKQDQQHYIVPSLYGDVFSEVGDAPIPKQAFPQPPSLQLGRHIEIGDGSRNVQSELLKASTSNLRSLMIEHTETLHVHDVLDRVAVPAGYWRSLWWCRVERCPNLEVVFPSGADEVLLQTIWVSDLLKARCIWSKSRYVVREWRPRGWRPTRSFASLQHLHLRSCPSIQYALPLWFDYSFPNLVALYIIHCGSLRHVFEQDEAEEHQSSVQFPKLTTICLHDLPALQQICEDAETLAPALETIKIRGCWSLRRLPALKGRELDMKKPTVEVEKDVWDALEWDGVDAGHHPYLYETPVHSHYYRQSRLLRGTVKPFGALHLLLLLTRSVADQFVASAGPGAGRTGRPPRAPKS</sequence>
<dbReference type="PANTHER" id="PTHR33463:SF194">
    <property type="entry name" value="OS04G0431700 PROTEIN"/>
    <property type="match status" value="1"/>
</dbReference>
<dbReference type="EMBL" id="OZ075138">
    <property type="protein sequence ID" value="CAL5009573.1"/>
    <property type="molecule type" value="Genomic_DNA"/>
</dbReference>
<dbReference type="InterPro" id="IPR057135">
    <property type="entry name" value="At4g27190-like_LRR"/>
</dbReference>
<evidence type="ECO:0000313" key="2">
    <source>
        <dbReference type="EMBL" id="CAL5009573.1"/>
    </source>
</evidence>
<dbReference type="AlphaFoldDB" id="A0ABC9BX72"/>
<dbReference type="Proteomes" id="UP001497457">
    <property type="component" value="Chromosome 28b"/>
</dbReference>
<protein>
    <recommendedName>
        <fullName evidence="1">Disease resistance protein At4g27190-like leucine-rich repeats domain-containing protein</fullName>
    </recommendedName>
</protein>
<feature type="domain" description="Disease resistance protein At4g27190-like leucine-rich repeats" evidence="1">
    <location>
        <begin position="870"/>
        <end position="974"/>
    </location>
</feature>
<dbReference type="InterPro" id="IPR050905">
    <property type="entry name" value="Plant_NBS-LRR"/>
</dbReference>
<organism evidence="2 3">
    <name type="scientific">Urochloa decumbens</name>
    <dbReference type="NCBI Taxonomy" id="240449"/>
    <lineage>
        <taxon>Eukaryota</taxon>
        <taxon>Viridiplantae</taxon>
        <taxon>Streptophyta</taxon>
        <taxon>Embryophyta</taxon>
        <taxon>Tracheophyta</taxon>
        <taxon>Spermatophyta</taxon>
        <taxon>Magnoliopsida</taxon>
        <taxon>Liliopsida</taxon>
        <taxon>Poales</taxon>
        <taxon>Poaceae</taxon>
        <taxon>PACMAD clade</taxon>
        <taxon>Panicoideae</taxon>
        <taxon>Panicodae</taxon>
        <taxon>Paniceae</taxon>
        <taxon>Melinidinae</taxon>
        <taxon>Urochloa</taxon>
    </lineage>
</organism>